<dbReference type="AlphaFoldDB" id="A0A0D2EB17"/>
<evidence type="ECO:0000313" key="10">
    <source>
        <dbReference type="Proteomes" id="UP000054342"/>
    </source>
</evidence>
<dbReference type="HOGENOM" id="CLU_084516_0_0_1"/>
<proteinExistence type="inferred from homology"/>
<keyword evidence="6 8" id="KW-0539">Nucleus</keyword>
<dbReference type="EMBL" id="KN847321">
    <property type="protein sequence ID" value="KIW52493.1"/>
    <property type="molecule type" value="Genomic_DNA"/>
</dbReference>
<keyword evidence="4 8" id="KW-0805">Transcription regulation</keyword>
<comment type="subunit">
    <text evidence="8">Component of the Mediator complex.</text>
</comment>
<dbReference type="GeneID" id="25330033"/>
<dbReference type="RefSeq" id="XP_013313077.1">
    <property type="nucleotide sequence ID" value="XM_013457623.1"/>
</dbReference>
<keyword evidence="5 8" id="KW-0804">Transcription</keyword>
<evidence type="ECO:0000256" key="4">
    <source>
        <dbReference type="ARBA" id="ARBA00023015"/>
    </source>
</evidence>
<comment type="similarity">
    <text evidence="2 8">Belongs to the Mediator complex subunit 18 family.</text>
</comment>
<name>A0A0D2EB17_9EURO</name>
<evidence type="ECO:0000256" key="2">
    <source>
        <dbReference type="ARBA" id="ARBA00009814"/>
    </source>
</evidence>
<evidence type="ECO:0000313" key="9">
    <source>
        <dbReference type="EMBL" id="KIW52493.1"/>
    </source>
</evidence>
<dbReference type="Gene3D" id="2.40.320.10">
    <property type="entry name" value="Hypothetical Protein Pfu-838710-001"/>
    <property type="match status" value="1"/>
</dbReference>
<dbReference type="Proteomes" id="UP000054342">
    <property type="component" value="Unassembled WGS sequence"/>
</dbReference>
<sequence>MHEFALYGQVTKNDHHRMLQQLAGYTRMQPQDVLEIHLVFKARQPPGLDNVPSAGGSQGIMQPEAQKVRAMLNAGLYYVQLVGELAQNELKHTANGDISMTSGNGNGNGNSEHDKSTIKWTFEFKDTPDPGKQAISSRLLYRIPFEAGDFVEFLNAFGYEYVSRYMLVGSNFYDQDTTLFVHKVVQLPQVPADKAISDVSFLSDVSKLQDFDRSGGYILQASIDVVDGNHPELKDRATRQLLGHKEALKQAVDLTPGDRLALDTRLPSVVRR</sequence>
<dbReference type="Pfam" id="PF09637">
    <property type="entry name" value="Med18"/>
    <property type="match status" value="1"/>
</dbReference>
<evidence type="ECO:0000256" key="6">
    <source>
        <dbReference type="ARBA" id="ARBA00023242"/>
    </source>
</evidence>
<evidence type="ECO:0000256" key="8">
    <source>
        <dbReference type="RuleBase" id="RU364150"/>
    </source>
</evidence>
<dbReference type="GO" id="GO:0070847">
    <property type="term" value="C:core mediator complex"/>
    <property type="evidence" value="ECO:0007669"/>
    <property type="project" value="TreeGrafter"/>
</dbReference>
<evidence type="ECO:0000256" key="1">
    <source>
        <dbReference type="ARBA" id="ARBA00004123"/>
    </source>
</evidence>
<dbReference type="InterPro" id="IPR019095">
    <property type="entry name" value="Mediator_Med18"/>
</dbReference>
<dbReference type="GO" id="GO:0006357">
    <property type="term" value="P:regulation of transcription by RNA polymerase II"/>
    <property type="evidence" value="ECO:0007669"/>
    <property type="project" value="InterPro"/>
</dbReference>
<dbReference type="OrthoDB" id="5348092at2759"/>
<comment type="subcellular location">
    <subcellularLocation>
        <location evidence="1 8">Nucleus</location>
    </subcellularLocation>
</comment>
<evidence type="ECO:0000256" key="7">
    <source>
        <dbReference type="ARBA" id="ARBA00032012"/>
    </source>
</evidence>
<dbReference type="GO" id="GO:0003712">
    <property type="term" value="F:transcription coregulator activity"/>
    <property type="evidence" value="ECO:0007669"/>
    <property type="project" value="InterPro"/>
</dbReference>
<organism evidence="9 10">
    <name type="scientific">Exophiala xenobiotica</name>
    <dbReference type="NCBI Taxonomy" id="348802"/>
    <lineage>
        <taxon>Eukaryota</taxon>
        <taxon>Fungi</taxon>
        <taxon>Dikarya</taxon>
        <taxon>Ascomycota</taxon>
        <taxon>Pezizomycotina</taxon>
        <taxon>Eurotiomycetes</taxon>
        <taxon>Chaetothyriomycetidae</taxon>
        <taxon>Chaetothyriales</taxon>
        <taxon>Herpotrichiellaceae</taxon>
        <taxon>Exophiala</taxon>
    </lineage>
</organism>
<dbReference type="PANTHER" id="PTHR13321:SF2">
    <property type="entry name" value="MEDIATOR OF RNA POLYMERASE II TRANSCRIPTION SUBUNIT 18"/>
    <property type="match status" value="1"/>
</dbReference>
<evidence type="ECO:0000256" key="3">
    <source>
        <dbReference type="ARBA" id="ARBA00019612"/>
    </source>
</evidence>
<dbReference type="GO" id="GO:0016592">
    <property type="term" value="C:mediator complex"/>
    <property type="evidence" value="ECO:0007669"/>
    <property type="project" value="InterPro"/>
</dbReference>
<reference evidence="9 10" key="1">
    <citation type="submission" date="2015-01" db="EMBL/GenBank/DDBJ databases">
        <title>The Genome Sequence of Exophiala xenobiotica CBS118157.</title>
        <authorList>
            <consortium name="The Broad Institute Genomics Platform"/>
            <person name="Cuomo C."/>
            <person name="de Hoog S."/>
            <person name="Gorbushina A."/>
            <person name="Stielow B."/>
            <person name="Teixiera M."/>
            <person name="Abouelleil A."/>
            <person name="Chapman S.B."/>
            <person name="Priest M."/>
            <person name="Young S.K."/>
            <person name="Wortman J."/>
            <person name="Nusbaum C."/>
            <person name="Birren B."/>
        </authorList>
    </citation>
    <scope>NUCLEOTIDE SEQUENCE [LARGE SCALE GENOMIC DNA]</scope>
    <source>
        <strain evidence="9 10">CBS 118157</strain>
    </source>
</reference>
<dbReference type="STRING" id="348802.A0A0D2EB17"/>
<dbReference type="PANTHER" id="PTHR13321">
    <property type="entry name" value="MEDIATOR OF RNA POLYMERASE II TRANSCRIPTION, SUBUNIT 18"/>
    <property type="match status" value="1"/>
</dbReference>
<keyword evidence="8" id="KW-0010">Activator</keyword>
<evidence type="ECO:0000256" key="5">
    <source>
        <dbReference type="ARBA" id="ARBA00023163"/>
    </source>
</evidence>
<dbReference type="GO" id="GO:0006369">
    <property type="term" value="P:termination of RNA polymerase II transcription"/>
    <property type="evidence" value="ECO:0007669"/>
    <property type="project" value="TreeGrafter"/>
</dbReference>
<gene>
    <name evidence="8" type="primary">MED18</name>
    <name evidence="9" type="ORF">PV05_08125</name>
</gene>
<protein>
    <recommendedName>
        <fullName evidence="3 8">Mediator of RNA polymerase II transcription subunit 18</fullName>
    </recommendedName>
    <alternativeName>
        <fullName evidence="7 8">Mediator complex subunit 18</fullName>
    </alternativeName>
</protein>
<comment type="function">
    <text evidence="8">Component of the Mediator complex, a coactivator involved in the regulated transcription of nearly all RNA polymerase II-dependent genes. Mediator functions as a bridge to convey information from gene-specific regulatory proteins to the basal RNA polymerase II transcription machinery. Mediator is recruited to promoters by direct interactions with regulatory proteins and serves as a scaffold for the assembly of a functional preinitiation complex with RNA polymerase II and the general transcription factors.</text>
</comment>
<keyword evidence="10" id="KW-1185">Reference proteome</keyword>
<accession>A0A0D2EB17</accession>